<gene>
    <name evidence="1" type="ORF">Tci_928873</name>
</gene>
<feature type="non-terminal residue" evidence="1">
    <location>
        <position position="1"/>
    </location>
</feature>
<organism evidence="1">
    <name type="scientific">Tanacetum cinerariifolium</name>
    <name type="common">Dalmatian daisy</name>
    <name type="synonym">Chrysanthemum cinerariifolium</name>
    <dbReference type="NCBI Taxonomy" id="118510"/>
    <lineage>
        <taxon>Eukaryota</taxon>
        <taxon>Viridiplantae</taxon>
        <taxon>Streptophyta</taxon>
        <taxon>Embryophyta</taxon>
        <taxon>Tracheophyta</taxon>
        <taxon>Spermatophyta</taxon>
        <taxon>Magnoliopsida</taxon>
        <taxon>eudicotyledons</taxon>
        <taxon>Gunneridae</taxon>
        <taxon>Pentapetalae</taxon>
        <taxon>asterids</taxon>
        <taxon>campanulids</taxon>
        <taxon>Asterales</taxon>
        <taxon>Asteraceae</taxon>
        <taxon>Asteroideae</taxon>
        <taxon>Anthemideae</taxon>
        <taxon>Anthemidinae</taxon>
        <taxon>Tanacetum</taxon>
    </lineage>
</organism>
<comment type="caution">
    <text evidence="1">The sequence shown here is derived from an EMBL/GenBank/DDBJ whole genome shotgun (WGS) entry which is preliminary data.</text>
</comment>
<protein>
    <submittedName>
        <fullName evidence="1">Uncharacterized protein</fullName>
    </submittedName>
</protein>
<evidence type="ECO:0000313" key="1">
    <source>
        <dbReference type="EMBL" id="GFD56904.1"/>
    </source>
</evidence>
<name>A0A699XK86_TANCI</name>
<accession>A0A699XK86</accession>
<dbReference type="EMBL" id="BKCJ011834699">
    <property type="protein sequence ID" value="GFD56904.1"/>
    <property type="molecule type" value="Genomic_DNA"/>
</dbReference>
<proteinExistence type="predicted"/>
<sequence length="84" mass="9608">WYFDGQDMKVWIDMQDVLASASPELGRDLPTPVQIPVDFYPLSALLNKAIIFGVESELVQRRDTSFAYLRFGTRVCWHSAGTNR</sequence>
<dbReference type="AlphaFoldDB" id="A0A699XK86"/>
<reference evidence="1" key="1">
    <citation type="journal article" date="2019" name="Sci. Rep.">
        <title>Draft genome of Tanacetum cinerariifolium, the natural source of mosquito coil.</title>
        <authorList>
            <person name="Yamashiro T."/>
            <person name="Shiraishi A."/>
            <person name="Satake H."/>
            <person name="Nakayama K."/>
        </authorList>
    </citation>
    <scope>NUCLEOTIDE SEQUENCE</scope>
</reference>